<accession>A2DUV7</accession>
<evidence type="ECO:0000313" key="3">
    <source>
        <dbReference type="Proteomes" id="UP000001542"/>
    </source>
</evidence>
<dbReference type="RefSeq" id="XP_001328065.1">
    <property type="nucleotide sequence ID" value="XM_001328030.1"/>
</dbReference>
<protein>
    <submittedName>
        <fullName evidence="2">Uncharacterized protein</fullName>
    </submittedName>
</protein>
<proteinExistence type="predicted"/>
<name>A2DUV7_TRIV3</name>
<evidence type="ECO:0000313" key="2">
    <source>
        <dbReference type="EMBL" id="EAY15842.1"/>
    </source>
</evidence>
<gene>
    <name evidence="2" type="ORF">TVAG_160150</name>
</gene>
<dbReference type="InParanoid" id="A2DUV7"/>
<dbReference type="KEGG" id="tva:4773849"/>
<feature type="region of interest" description="Disordered" evidence="1">
    <location>
        <begin position="1"/>
        <end position="49"/>
    </location>
</feature>
<dbReference type="VEuPathDB" id="TrichDB:TVAG_160150"/>
<keyword evidence="3" id="KW-1185">Reference proteome</keyword>
<dbReference type="Proteomes" id="UP000001542">
    <property type="component" value="Unassembled WGS sequence"/>
</dbReference>
<dbReference type="EMBL" id="DS113250">
    <property type="protein sequence ID" value="EAY15842.1"/>
    <property type="molecule type" value="Genomic_DNA"/>
</dbReference>
<dbReference type="VEuPathDB" id="TrichDB:TVAGG3_0259250"/>
<dbReference type="AlphaFoldDB" id="A2DUV7"/>
<feature type="compositionally biased region" description="Low complexity" evidence="1">
    <location>
        <begin position="11"/>
        <end position="48"/>
    </location>
</feature>
<evidence type="ECO:0000256" key="1">
    <source>
        <dbReference type="SAM" id="MobiDB-lite"/>
    </source>
</evidence>
<reference evidence="2" key="2">
    <citation type="journal article" date="2007" name="Science">
        <title>Draft genome sequence of the sexually transmitted pathogen Trichomonas vaginalis.</title>
        <authorList>
            <person name="Carlton J.M."/>
            <person name="Hirt R.P."/>
            <person name="Silva J.C."/>
            <person name="Delcher A.L."/>
            <person name="Schatz M."/>
            <person name="Zhao Q."/>
            <person name="Wortman J.R."/>
            <person name="Bidwell S.L."/>
            <person name="Alsmark U.C.M."/>
            <person name="Besteiro S."/>
            <person name="Sicheritz-Ponten T."/>
            <person name="Noel C.J."/>
            <person name="Dacks J.B."/>
            <person name="Foster P.G."/>
            <person name="Simillion C."/>
            <person name="Van de Peer Y."/>
            <person name="Miranda-Saavedra D."/>
            <person name="Barton G.J."/>
            <person name="Westrop G.D."/>
            <person name="Mueller S."/>
            <person name="Dessi D."/>
            <person name="Fiori P.L."/>
            <person name="Ren Q."/>
            <person name="Paulsen I."/>
            <person name="Zhang H."/>
            <person name="Bastida-Corcuera F.D."/>
            <person name="Simoes-Barbosa A."/>
            <person name="Brown M.T."/>
            <person name="Hayes R.D."/>
            <person name="Mukherjee M."/>
            <person name="Okumura C.Y."/>
            <person name="Schneider R."/>
            <person name="Smith A.J."/>
            <person name="Vanacova S."/>
            <person name="Villalvazo M."/>
            <person name="Haas B.J."/>
            <person name="Pertea M."/>
            <person name="Feldblyum T.V."/>
            <person name="Utterback T.R."/>
            <person name="Shu C.L."/>
            <person name="Osoegawa K."/>
            <person name="de Jong P.J."/>
            <person name="Hrdy I."/>
            <person name="Horvathova L."/>
            <person name="Zubacova Z."/>
            <person name="Dolezal P."/>
            <person name="Malik S.B."/>
            <person name="Logsdon J.M. Jr."/>
            <person name="Henze K."/>
            <person name="Gupta A."/>
            <person name="Wang C.C."/>
            <person name="Dunne R.L."/>
            <person name="Upcroft J.A."/>
            <person name="Upcroft P."/>
            <person name="White O."/>
            <person name="Salzberg S.L."/>
            <person name="Tang P."/>
            <person name="Chiu C.-H."/>
            <person name="Lee Y.-S."/>
            <person name="Embley T.M."/>
            <person name="Coombs G.H."/>
            <person name="Mottram J.C."/>
            <person name="Tachezy J."/>
            <person name="Fraser-Liggett C.M."/>
            <person name="Johnson P.J."/>
        </authorList>
    </citation>
    <scope>NUCLEOTIDE SEQUENCE [LARGE SCALE GENOMIC DNA]</scope>
    <source>
        <strain evidence="2">G3</strain>
    </source>
</reference>
<organism evidence="2 3">
    <name type="scientific">Trichomonas vaginalis (strain ATCC PRA-98 / G3)</name>
    <dbReference type="NCBI Taxonomy" id="412133"/>
    <lineage>
        <taxon>Eukaryota</taxon>
        <taxon>Metamonada</taxon>
        <taxon>Parabasalia</taxon>
        <taxon>Trichomonadida</taxon>
        <taxon>Trichomonadidae</taxon>
        <taxon>Trichomonas</taxon>
    </lineage>
</organism>
<sequence length="163" mass="18504">MSYNNQRPKYHQNYHNNNNPNNQNRPRNNFNRSQSTVVRPQQPQTPVQDIQDCKDEIPSFHADDYAGFKDVLLSASLPGTYQPNPDNNYQKMIEQSLKYNEKVLESLLNAARALSDVNESIAQPPSLSSNYLDIERATADFDVAANAVQMLSNPIHQIVNTDV</sequence>
<reference evidence="2" key="1">
    <citation type="submission" date="2006-10" db="EMBL/GenBank/DDBJ databases">
        <authorList>
            <person name="Amadeo P."/>
            <person name="Zhao Q."/>
            <person name="Wortman J."/>
            <person name="Fraser-Liggett C."/>
            <person name="Carlton J."/>
        </authorList>
    </citation>
    <scope>NUCLEOTIDE SEQUENCE</scope>
    <source>
        <strain evidence="2">G3</strain>
    </source>
</reference>